<keyword evidence="3" id="KW-1185">Reference proteome</keyword>
<evidence type="ECO:0000256" key="1">
    <source>
        <dbReference type="SAM" id="MobiDB-lite"/>
    </source>
</evidence>
<dbReference type="SUPFAM" id="SSF51445">
    <property type="entry name" value="(Trans)glycosidases"/>
    <property type="match status" value="1"/>
</dbReference>
<dbReference type="AlphaFoldDB" id="A0A330L3B1"/>
<dbReference type="Proteomes" id="UP000248168">
    <property type="component" value="Unassembled WGS sequence"/>
</dbReference>
<feature type="region of interest" description="Disordered" evidence="1">
    <location>
        <begin position="430"/>
        <end position="453"/>
    </location>
</feature>
<keyword evidence="2" id="KW-0378">Hydrolase</keyword>
<protein>
    <submittedName>
        <fullName evidence="2">Putative Glycoside hydrolase family 42 domain protein</fullName>
    </submittedName>
</protein>
<sequence>MKMNSAPQVTPIVIATRSSQFRMYQMVTIAVSLTLLAGSILSCGGGGSAEPGLPASPAQAVVIDKWHPGIYVKVEDWQWYKQGQVNQINDTEMAKIYNELATTPGLRGIKIVLKWGRYEGSPGVYDFSRIDEILAKLADDPALKGKDKHLIVSFPWREFQSVKGASEILPNDLQGGTLWNDPDLAAPDWSHIDYDRLWAYKVSNVTGSYAYDIKLWDPAIIARLDAFFAALAQRYDKHPNVTMVSTTESAIGEPVIPFVAGESAALQFAGQIEVIRRLKKYFIHSLVMSELNYDRPHVANMVNNVLQQEKVGLGSPNNNMDHGLNCSATTNPSCSTPGVLTYYPGLSGRVVLAPEIQGDDFESVTGTECDPVHPTYDYLYDRVRFDLKANYTVIQRNTPYWLGGTVSTPSCPSRPTVTAPAGGMLQFLKDHDPIKNDPTGAGGLDHNKPLSVP</sequence>
<dbReference type="EMBL" id="OUNR01000002">
    <property type="protein sequence ID" value="SPP64162.1"/>
    <property type="molecule type" value="Genomic_DNA"/>
</dbReference>
<dbReference type="GO" id="GO:0016787">
    <property type="term" value="F:hydrolase activity"/>
    <property type="evidence" value="ECO:0007669"/>
    <property type="project" value="UniProtKB-KW"/>
</dbReference>
<reference evidence="3" key="1">
    <citation type="submission" date="2018-04" db="EMBL/GenBank/DDBJ databases">
        <authorList>
            <person name="Lucker S."/>
            <person name="Sakoula D."/>
        </authorList>
    </citation>
    <scope>NUCLEOTIDE SEQUENCE [LARGE SCALE GENOMIC DNA]</scope>
</reference>
<evidence type="ECO:0000313" key="3">
    <source>
        <dbReference type="Proteomes" id="UP000248168"/>
    </source>
</evidence>
<name>A0A330L3B1_9BACT</name>
<evidence type="ECO:0000313" key="2">
    <source>
        <dbReference type="EMBL" id="SPP64162.1"/>
    </source>
</evidence>
<dbReference type="InParanoid" id="A0A330L3B1"/>
<accession>A0A330L3B1</accession>
<dbReference type="Gene3D" id="3.20.20.80">
    <property type="entry name" value="Glycosidases"/>
    <property type="match status" value="1"/>
</dbReference>
<dbReference type="InterPro" id="IPR017853">
    <property type="entry name" value="GH"/>
</dbReference>
<proteinExistence type="predicted"/>
<organism evidence="2 3">
    <name type="scientific">Nitrospira lenta</name>
    <dbReference type="NCBI Taxonomy" id="1436998"/>
    <lineage>
        <taxon>Bacteria</taxon>
        <taxon>Pseudomonadati</taxon>
        <taxon>Nitrospirota</taxon>
        <taxon>Nitrospiria</taxon>
        <taxon>Nitrospirales</taxon>
        <taxon>Nitrospiraceae</taxon>
        <taxon>Nitrospira</taxon>
    </lineage>
</organism>
<gene>
    <name evidence="2" type="ORF">NITLEN_100032</name>
</gene>